<feature type="compositionally biased region" description="Low complexity" evidence="1">
    <location>
        <begin position="18"/>
        <end position="30"/>
    </location>
</feature>
<dbReference type="EMBL" id="JBHEZX010000021">
    <property type="protein sequence ID" value="MFC1414122.1"/>
    <property type="molecule type" value="Genomic_DNA"/>
</dbReference>
<name>A0ABV6VK63_9ACTN</name>
<keyword evidence="5" id="KW-1185">Reference proteome</keyword>
<gene>
    <name evidence="3" type="ORF">ACEZDB_12345</name>
    <name evidence="2" type="ORF">ACEZDG_33155</name>
</gene>
<evidence type="ECO:0000313" key="2">
    <source>
        <dbReference type="EMBL" id="MFC1414122.1"/>
    </source>
</evidence>
<reference evidence="4 5" key="1">
    <citation type="submission" date="2024-09" db="EMBL/GenBank/DDBJ databases">
        <authorList>
            <person name="Lee S.D."/>
        </authorList>
    </citation>
    <scope>NUCLEOTIDE SEQUENCE [LARGE SCALE GENOMIC DNA]</scope>
    <source>
        <strain evidence="2 5">N1-1</strain>
        <strain evidence="3 4">N1-3</strain>
    </source>
</reference>
<comment type="caution">
    <text evidence="2">The sequence shown here is derived from an EMBL/GenBank/DDBJ whole genome shotgun (WGS) entry which is preliminary data.</text>
</comment>
<dbReference type="Proteomes" id="UP001592582">
    <property type="component" value="Unassembled WGS sequence"/>
</dbReference>
<evidence type="ECO:0000313" key="4">
    <source>
        <dbReference type="Proteomes" id="UP001592530"/>
    </source>
</evidence>
<evidence type="ECO:0000313" key="3">
    <source>
        <dbReference type="EMBL" id="MFC1431432.1"/>
    </source>
</evidence>
<dbReference type="RefSeq" id="WP_380517151.1">
    <property type="nucleotide sequence ID" value="NZ_JBHEZX010000021.1"/>
</dbReference>
<dbReference type="Proteomes" id="UP001592530">
    <property type="component" value="Unassembled WGS sequence"/>
</dbReference>
<proteinExistence type="predicted"/>
<protein>
    <submittedName>
        <fullName evidence="2">Uncharacterized protein</fullName>
    </submittedName>
</protein>
<organism evidence="2 5">
    <name type="scientific">Streptacidiphilus alkalitolerans</name>
    <dbReference type="NCBI Taxonomy" id="3342712"/>
    <lineage>
        <taxon>Bacteria</taxon>
        <taxon>Bacillati</taxon>
        <taxon>Actinomycetota</taxon>
        <taxon>Actinomycetes</taxon>
        <taxon>Kitasatosporales</taxon>
        <taxon>Streptomycetaceae</taxon>
        <taxon>Streptacidiphilus</taxon>
    </lineage>
</organism>
<dbReference type="EMBL" id="JBHEZY010000004">
    <property type="protein sequence ID" value="MFC1431432.1"/>
    <property type="molecule type" value="Genomic_DNA"/>
</dbReference>
<feature type="region of interest" description="Disordered" evidence="1">
    <location>
        <begin position="1"/>
        <end position="30"/>
    </location>
</feature>
<sequence length="226" mass="23539">MKLPALLRRPPLPPLPLRSPRSPRSPRSARSALTAGLAAVLLVAGLFTVHNLGHRPSAPRSAAAQRAAGMPVANQRPPLLPAGPTALPPPYTVPAGGAAAPGTRLDCPSGSLPGIMLTEVVFDPPLTGGTDFTVRTYLITVTGQINNETGAALVVSGVTARVRGESWHPRLSFPKVVAPGTSVQITLSGKYSSVYEGPAPLSTDLLWDWQNPALRACGVKGLIYDD</sequence>
<evidence type="ECO:0000313" key="5">
    <source>
        <dbReference type="Proteomes" id="UP001592582"/>
    </source>
</evidence>
<evidence type="ECO:0000256" key="1">
    <source>
        <dbReference type="SAM" id="MobiDB-lite"/>
    </source>
</evidence>
<accession>A0ABV6VK63</accession>